<feature type="domain" description="ComEC/Rec2-related protein" evidence="7">
    <location>
        <begin position="219"/>
        <end position="488"/>
    </location>
</feature>
<feature type="transmembrane region" description="Helical" evidence="6">
    <location>
        <begin position="468"/>
        <end position="486"/>
    </location>
</feature>
<organism evidence="9 10">
    <name type="scientific">Ulvibacter antarcticus</name>
    <dbReference type="NCBI Taxonomy" id="442714"/>
    <lineage>
        <taxon>Bacteria</taxon>
        <taxon>Pseudomonadati</taxon>
        <taxon>Bacteroidota</taxon>
        <taxon>Flavobacteriia</taxon>
        <taxon>Flavobacteriales</taxon>
        <taxon>Flavobacteriaceae</taxon>
        <taxon>Ulvibacter</taxon>
    </lineage>
</organism>
<evidence type="ECO:0000313" key="10">
    <source>
        <dbReference type="Proteomes" id="UP000271339"/>
    </source>
</evidence>
<feature type="transmembrane region" description="Helical" evidence="6">
    <location>
        <begin position="319"/>
        <end position="338"/>
    </location>
</feature>
<evidence type="ECO:0000256" key="1">
    <source>
        <dbReference type="ARBA" id="ARBA00004651"/>
    </source>
</evidence>
<dbReference type="Pfam" id="PF13567">
    <property type="entry name" value="DUF4131"/>
    <property type="match status" value="1"/>
</dbReference>
<evidence type="ECO:0000256" key="3">
    <source>
        <dbReference type="ARBA" id="ARBA00022692"/>
    </source>
</evidence>
<feature type="transmembrane region" description="Helical" evidence="6">
    <location>
        <begin position="344"/>
        <end position="363"/>
    </location>
</feature>
<keyword evidence="2" id="KW-1003">Cell membrane</keyword>
<feature type="transmembrane region" description="Helical" evidence="6">
    <location>
        <begin position="43"/>
        <end position="62"/>
    </location>
</feature>
<feature type="transmembrane region" description="Helical" evidence="6">
    <location>
        <begin position="16"/>
        <end position="36"/>
    </location>
</feature>
<name>A0A3L9Z7Q9_9FLAO</name>
<feature type="transmembrane region" description="Helical" evidence="6">
    <location>
        <begin position="235"/>
        <end position="258"/>
    </location>
</feature>
<feature type="domain" description="DUF4131" evidence="8">
    <location>
        <begin position="19"/>
        <end position="176"/>
    </location>
</feature>
<keyword evidence="10" id="KW-1185">Reference proteome</keyword>
<dbReference type="Pfam" id="PF03772">
    <property type="entry name" value="Competence"/>
    <property type="match status" value="1"/>
</dbReference>
<proteinExistence type="predicted"/>
<sequence length="661" mass="75185">MGLGIGFSHFVNDISIFSFPIVTGFFLLLCLSWIIARKQLFQNVLFGILSCLIFLTLGFLNYQTRLPDFRSNHYLQLSTNVGPSAIQLKIIDQLKPDRFNSKYIVEINAIEGKSCHGKALLYVQKRDSIAQLSIDETLLLNSTIESIPEPQNPGQFDYGAYLQTLDVYKQLRISKHDILNRSSGSLTIKGRAENLRNHLISALERTSIGENERAIIQALILGEKKDISRELYKEYAAAGAVHILAVSGLHVGIIFLLLSNLFKPLKRLPHGVIIHGLLVFCCLWGYALLTGLSPSVTRAVTMFSFFAFAAAIRRETNSVNTLFLSFFVLLIINPKWLFHVGFQLSYMAVLSILLLNPVISRIYKPRYYLDKLFWNITTVSLSAQIGIVPLTLYYFHQFPGLFLLSNIILLPFLGIIIGCGIVILLLSLINQLPLWLGETYHYCIYMLNKFIGWVAGQEQFLFEGIRFSEAKVIATYSLLISLLWLLNRFSYKRIMVTLACFSLLASSFIWERFSSSENQFVVFHKSRKSLMGYKQGDALRLFRSDTTTNYQYNYPIKDYYQTEGIRVLSEASLPKVLKYNNQIILVLDSLGVYPKISEKPIVILTSSPKLHLERLIDSLQPKLVVADGSNYTSYVNRWRKTCAQKKLPFHHTGNKGALIIE</sequence>
<dbReference type="PANTHER" id="PTHR30619">
    <property type="entry name" value="DNA INTERNALIZATION/COMPETENCE PROTEIN COMEC/REC2"/>
    <property type="match status" value="1"/>
</dbReference>
<keyword evidence="3 6" id="KW-0812">Transmembrane</keyword>
<comment type="subcellular location">
    <subcellularLocation>
        <location evidence="1">Cell membrane</location>
        <topology evidence="1">Multi-pass membrane protein</topology>
    </subcellularLocation>
</comment>
<dbReference type="InterPro" id="IPR004477">
    <property type="entry name" value="ComEC_N"/>
</dbReference>
<evidence type="ECO:0000256" key="2">
    <source>
        <dbReference type="ARBA" id="ARBA00022475"/>
    </source>
</evidence>
<evidence type="ECO:0000259" key="7">
    <source>
        <dbReference type="Pfam" id="PF03772"/>
    </source>
</evidence>
<evidence type="ECO:0000256" key="6">
    <source>
        <dbReference type="SAM" id="Phobius"/>
    </source>
</evidence>
<keyword evidence="5 6" id="KW-0472">Membrane</keyword>
<accession>A0A3L9Z7Q9</accession>
<feature type="transmembrane region" description="Helical" evidence="6">
    <location>
        <begin position="439"/>
        <end position="456"/>
    </location>
</feature>
<gene>
    <name evidence="9" type="ORF">BXY75_0914</name>
</gene>
<dbReference type="GO" id="GO:0005886">
    <property type="term" value="C:plasma membrane"/>
    <property type="evidence" value="ECO:0007669"/>
    <property type="project" value="UniProtKB-SubCell"/>
</dbReference>
<dbReference type="InterPro" id="IPR025405">
    <property type="entry name" value="DUF4131"/>
</dbReference>
<evidence type="ECO:0000256" key="4">
    <source>
        <dbReference type="ARBA" id="ARBA00022989"/>
    </source>
</evidence>
<dbReference type="EMBL" id="REFC01000011">
    <property type="protein sequence ID" value="RMA66488.1"/>
    <property type="molecule type" value="Genomic_DNA"/>
</dbReference>
<feature type="transmembrane region" description="Helical" evidence="6">
    <location>
        <begin position="270"/>
        <end position="289"/>
    </location>
</feature>
<feature type="transmembrane region" description="Helical" evidence="6">
    <location>
        <begin position="401"/>
        <end position="427"/>
    </location>
</feature>
<comment type="caution">
    <text evidence="9">The sequence shown here is derived from an EMBL/GenBank/DDBJ whole genome shotgun (WGS) entry which is preliminary data.</text>
</comment>
<feature type="transmembrane region" description="Helical" evidence="6">
    <location>
        <begin position="372"/>
        <end position="395"/>
    </location>
</feature>
<protein>
    <submittedName>
        <fullName evidence="9">Competence protein ComEC</fullName>
    </submittedName>
</protein>
<evidence type="ECO:0000313" key="9">
    <source>
        <dbReference type="EMBL" id="RMA66488.1"/>
    </source>
</evidence>
<dbReference type="InterPro" id="IPR052159">
    <property type="entry name" value="Competence_DNA_uptake"/>
</dbReference>
<keyword evidence="4 6" id="KW-1133">Transmembrane helix</keyword>
<evidence type="ECO:0000256" key="5">
    <source>
        <dbReference type="ARBA" id="ARBA00023136"/>
    </source>
</evidence>
<reference evidence="9 10" key="1">
    <citation type="submission" date="2018-10" db="EMBL/GenBank/DDBJ databases">
        <title>Genomic Encyclopedia of Archaeal and Bacterial Type Strains, Phase II (KMG-II): from individual species to whole genera.</title>
        <authorList>
            <person name="Goeker M."/>
        </authorList>
    </citation>
    <scope>NUCLEOTIDE SEQUENCE [LARGE SCALE GENOMIC DNA]</scope>
    <source>
        <strain evidence="9 10">DSM 23424</strain>
    </source>
</reference>
<dbReference type="NCBIfam" id="TIGR00360">
    <property type="entry name" value="ComEC_N-term"/>
    <property type="match status" value="1"/>
</dbReference>
<dbReference type="AlphaFoldDB" id="A0A3L9Z7Q9"/>
<evidence type="ECO:0000259" key="8">
    <source>
        <dbReference type="Pfam" id="PF13567"/>
    </source>
</evidence>
<dbReference type="PANTHER" id="PTHR30619:SF1">
    <property type="entry name" value="RECOMBINATION PROTEIN 2"/>
    <property type="match status" value="1"/>
</dbReference>
<dbReference type="Proteomes" id="UP000271339">
    <property type="component" value="Unassembled WGS sequence"/>
</dbReference>